<dbReference type="EMBL" id="CP053540">
    <property type="protein sequence ID" value="WOB45705.1"/>
    <property type="molecule type" value="Genomic_DNA"/>
</dbReference>
<evidence type="ECO:0000256" key="1">
    <source>
        <dbReference type="SAM" id="Phobius"/>
    </source>
</evidence>
<evidence type="ECO:0000313" key="2">
    <source>
        <dbReference type="EMBL" id="WOB45705.1"/>
    </source>
</evidence>
<feature type="transmembrane region" description="Helical" evidence="1">
    <location>
        <begin position="6"/>
        <end position="32"/>
    </location>
</feature>
<protein>
    <submittedName>
        <fullName evidence="2">Uncharacterized protein</fullName>
    </submittedName>
</protein>
<organism evidence="2">
    <name type="scientific">Thermoleptolyngbya oregonensis NK1-22</name>
    <dbReference type="NCBI Taxonomy" id="2547457"/>
    <lineage>
        <taxon>Bacteria</taxon>
        <taxon>Bacillati</taxon>
        <taxon>Cyanobacteriota</taxon>
        <taxon>Cyanophyceae</taxon>
        <taxon>Oculatellales</taxon>
        <taxon>Oculatellaceae</taxon>
        <taxon>Thermoleptolyngbya</taxon>
    </lineage>
</organism>
<keyword evidence="1" id="KW-1133">Transmembrane helix</keyword>
<dbReference type="KEGG" id="tog:HNI00_08840"/>
<gene>
    <name evidence="2" type="ORF">HNI00_08840</name>
</gene>
<dbReference type="AlphaFoldDB" id="A0AA96Y805"/>
<sequence>MQGALWLVHLVLVPVCFVVAWSMVGLVAWNLISAGRDGLAQAQQMHKIPCSECRFFTGDYHLKCTVHPERALSEEAMNCADYEPQRWG</sequence>
<accession>A0AA96Y805</accession>
<reference evidence="2" key="1">
    <citation type="submission" date="2020-05" db="EMBL/GenBank/DDBJ databases">
        <authorList>
            <person name="Zhu T."/>
            <person name="Keshari N."/>
            <person name="Lu X."/>
        </authorList>
    </citation>
    <scope>NUCLEOTIDE SEQUENCE</scope>
    <source>
        <strain evidence="2">NK1-22</strain>
    </source>
</reference>
<keyword evidence="1" id="KW-0812">Transmembrane</keyword>
<proteinExistence type="predicted"/>
<name>A0AA96Y805_9CYAN</name>
<keyword evidence="1" id="KW-0472">Membrane</keyword>